<dbReference type="Proteomes" id="UP000007519">
    <property type="component" value="Chromosome"/>
</dbReference>
<gene>
    <name evidence="3" type="ordered locus">SGRA_3186</name>
</gene>
<dbReference type="KEGG" id="sgn:SGRA_3186"/>
<dbReference type="PANTHER" id="PTHR37833">
    <property type="entry name" value="LIPOPROTEIN-RELATED"/>
    <property type="match status" value="1"/>
</dbReference>
<evidence type="ECO:0000256" key="2">
    <source>
        <dbReference type="SAM" id="SignalP"/>
    </source>
</evidence>
<keyword evidence="2" id="KW-0732">Signal</keyword>
<dbReference type="RefSeq" id="WP_015693511.1">
    <property type="nucleotide sequence ID" value="NC_016940.1"/>
</dbReference>
<dbReference type="Pfam" id="PF07610">
    <property type="entry name" value="DUF1573"/>
    <property type="match status" value="1"/>
</dbReference>
<protein>
    <recommendedName>
        <fullName evidence="5">DUF1573 domain-containing protein</fullName>
    </recommendedName>
</protein>
<dbReference type="Gene3D" id="2.60.40.10">
    <property type="entry name" value="Immunoglobulins"/>
    <property type="match status" value="1"/>
</dbReference>
<evidence type="ECO:0008006" key="5">
    <source>
        <dbReference type="Google" id="ProtNLM"/>
    </source>
</evidence>
<dbReference type="InterPro" id="IPR011467">
    <property type="entry name" value="DUF1573"/>
</dbReference>
<dbReference type="AlphaFoldDB" id="H6L0V8"/>
<keyword evidence="4" id="KW-1185">Reference proteome</keyword>
<accession>H6L0V8</accession>
<dbReference type="eggNOG" id="COG2885">
    <property type="taxonomic scope" value="Bacteria"/>
</dbReference>
<dbReference type="PANTHER" id="PTHR37833:SF1">
    <property type="entry name" value="SIGNAL PEPTIDE PROTEIN"/>
    <property type="match status" value="1"/>
</dbReference>
<dbReference type="InterPro" id="IPR013783">
    <property type="entry name" value="Ig-like_fold"/>
</dbReference>
<proteinExistence type="predicted"/>
<feature type="chain" id="PRO_5003604541" description="DUF1573 domain-containing protein" evidence="2">
    <location>
        <begin position="25"/>
        <end position="207"/>
    </location>
</feature>
<organism evidence="3 4">
    <name type="scientific">Saprospira grandis (strain Lewin)</name>
    <dbReference type="NCBI Taxonomy" id="984262"/>
    <lineage>
        <taxon>Bacteria</taxon>
        <taxon>Pseudomonadati</taxon>
        <taxon>Bacteroidota</taxon>
        <taxon>Saprospiria</taxon>
        <taxon>Saprospirales</taxon>
        <taxon>Saprospiraceae</taxon>
        <taxon>Saprospira</taxon>
    </lineage>
</organism>
<dbReference type="OrthoDB" id="826619at2"/>
<keyword evidence="1" id="KW-0175">Coiled coil</keyword>
<dbReference type="STRING" id="984262.SGRA_3186"/>
<reference evidence="3 4" key="1">
    <citation type="journal article" date="2012" name="Stand. Genomic Sci.">
        <title>Complete genome sequencing and analysis of Saprospira grandis str. Lewin, a predatory marine bacterium.</title>
        <authorList>
            <person name="Saw J.H."/>
            <person name="Yuryev A."/>
            <person name="Kanbe M."/>
            <person name="Hou S."/>
            <person name="Young A.G."/>
            <person name="Aizawa S."/>
            <person name="Alam M."/>
        </authorList>
    </citation>
    <scope>NUCLEOTIDE SEQUENCE [LARGE SCALE GENOMIC DNA]</scope>
    <source>
        <strain evidence="3 4">Lewin</strain>
    </source>
</reference>
<evidence type="ECO:0000313" key="4">
    <source>
        <dbReference type="Proteomes" id="UP000007519"/>
    </source>
</evidence>
<dbReference type="EMBL" id="CP002831">
    <property type="protein sequence ID" value="AFC25914.1"/>
    <property type="molecule type" value="Genomic_DNA"/>
</dbReference>
<feature type="coiled-coil region" evidence="1">
    <location>
        <begin position="20"/>
        <end position="51"/>
    </location>
</feature>
<name>H6L0V8_SAPGL</name>
<evidence type="ECO:0000256" key="1">
    <source>
        <dbReference type="SAM" id="Coils"/>
    </source>
</evidence>
<feature type="signal peptide" evidence="2">
    <location>
        <begin position="1"/>
        <end position="24"/>
    </location>
</feature>
<evidence type="ECO:0000313" key="3">
    <source>
        <dbReference type="EMBL" id="AFC25914.1"/>
    </source>
</evidence>
<sequence>MRFQQMKLLLLCLLLSTLGSSLMAQSKKELLARIEKLEQESLNQLRMLEQQAGLQEALNNSIARQDSMMARLLALESLTKKMNRELLLKEEKIAALEQAIPRPKMEFVQTVYDFGELEAGQKVEFEFEFQNTGNMPLQIFSAKGSCGCIVPEYPKKALETAERGKIKVVFNSKGKKGLQRKTITLKTNLPQEKVELLILADVKAPKE</sequence>
<dbReference type="HOGENOM" id="CLU_1325569_0_0_10"/>